<evidence type="ECO:0000313" key="2">
    <source>
        <dbReference type="Proteomes" id="UP000199477"/>
    </source>
</evidence>
<keyword evidence="2" id="KW-1185">Reference proteome</keyword>
<sequence length="189" mass="21143">MDVRGFLALPALLGSLSAWARRRLHRGNWARGASVSIDLGSLRLRVLRRVKPSANDAWCRNQLLVDAHCKVQGCTLAGRGTLLSAVDLQAWCLKLPPFLEGELTELHLCSVSDRIGLHLQRPVQENLTAVTVALVDPARDGHTLYDAWHSGRGLLFLVTQLQLQEFFAQLERAMHRFPVRYGHAQRQPA</sequence>
<dbReference type="EMBL" id="FONH01000003">
    <property type="protein sequence ID" value="SFE61823.1"/>
    <property type="molecule type" value="Genomic_DNA"/>
</dbReference>
<name>A0A1I2C250_9GAMM</name>
<dbReference type="Proteomes" id="UP000199477">
    <property type="component" value="Unassembled WGS sequence"/>
</dbReference>
<evidence type="ECO:0000313" key="1">
    <source>
        <dbReference type="EMBL" id="SFE61823.1"/>
    </source>
</evidence>
<dbReference type="Pfam" id="PF24716">
    <property type="entry name" value="WapI"/>
    <property type="match status" value="1"/>
</dbReference>
<dbReference type="AlphaFoldDB" id="A0A1I2C250"/>
<proteinExistence type="predicted"/>
<dbReference type="InterPro" id="IPR056510">
    <property type="entry name" value="WapI"/>
</dbReference>
<organism evidence="1 2">
    <name type="scientific">Dyella marensis</name>
    <dbReference type="NCBI Taxonomy" id="500610"/>
    <lineage>
        <taxon>Bacteria</taxon>
        <taxon>Pseudomonadati</taxon>
        <taxon>Pseudomonadota</taxon>
        <taxon>Gammaproteobacteria</taxon>
        <taxon>Lysobacterales</taxon>
        <taxon>Rhodanobacteraceae</taxon>
        <taxon>Dyella</taxon>
    </lineage>
</organism>
<gene>
    <name evidence="1" type="ORF">SAMN02799615_01317</name>
</gene>
<reference evidence="2" key="1">
    <citation type="submission" date="2016-10" db="EMBL/GenBank/DDBJ databases">
        <authorList>
            <person name="Varghese N."/>
            <person name="Submissions S."/>
        </authorList>
    </citation>
    <scope>NUCLEOTIDE SEQUENCE [LARGE SCALE GENOMIC DNA]</scope>
    <source>
        <strain evidence="2">UNC178MFTsu3.1</strain>
    </source>
</reference>
<accession>A0A1I2C250</accession>
<protein>
    <submittedName>
        <fullName evidence="1">Uncharacterized protein</fullName>
    </submittedName>
</protein>